<keyword evidence="2" id="KW-1185">Reference proteome</keyword>
<evidence type="ECO:0000313" key="2">
    <source>
        <dbReference type="Proteomes" id="UP001164929"/>
    </source>
</evidence>
<dbReference type="EMBL" id="JAQIZT010000010">
    <property type="protein sequence ID" value="KAJ6982002.1"/>
    <property type="molecule type" value="Genomic_DNA"/>
</dbReference>
<evidence type="ECO:0000313" key="1">
    <source>
        <dbReference type="EMBL" id="KAJ6982002.1"/>
    </source>
</evidence>
<dbReference type="Proteomes" id="UP001164929">
    <property type="component" value="Chromosome 10"/>
</dbReference>
<gene>
    <name evidence="1" type="ORF">NC653_025186</name>
</gene>
<name>A0AAD6MAY7_9ROSI</name>
<dbReference type="AlphaFoldDB" id="A0AAD6MAY7"/>
<organism evidence="1 2">
    <name type="scientific">Populus alba x Populus x berolinensis</name>
    <dbReference type="NCBI Taxonomy" id="444605"/>
    <lineage>
        <taxon>Eukaryota</taxon>
        <taxon>Viridiplantae</taxon>
        <taxon>Streptophyta</taxon>
        <taxon>Embryophyta</taxon>
        <taxon>Tracheophyta</taxon>
        <taxon>Spermatophyta</taxon>
        <taxon>Magnoliopsida</taxon>
        <taxon>eudicotyledons</taxon>
        <taxon>Gunneridae</taxon>
        <taxon>Pentapetalae</taxon>
        <taxon>rosids</taxon>
        <taxon>fabids</taxon>
        <taxon>Malpighiales</taxon>
        <taxon>Salicaceae</taxon>
        <taxon>Saliceae</taxon>
        <taxon>Populus</taxon>
    </lineage>
</organism>
<comment type="caution">
    <text evidence="1">The sequence shown here is derived from an EMBL/GenBank/DDBJ whole genome shotgun (WGS) entry which is preliminary data.</text>
</comment>
<protein>
    <submittedName>
        <fullName evidence="1">Uncharacterized protein</fullName>
    </submittedName>
</protein>
<reference evidence="1" key="1">
    <citation type="journal article" date="2023" name="Mol. Ecol. Resour.">
        <title>Chromosome-level genome assembly of a triploid poplar Populus alba 'Berolinensis'.</title>
        <authorList>
            <person name="Chen S."/>
            <person name="Yu Y."/>
            <person name="Wang X."/>
            <person name="Wang S."/>
            <person name="Zhang T."/>
            <person name="Zhou Y."/>
            <person name="He R."/>
            <person name="Meng N."/>
            <person name="Wang Y."/>
            <person name="Liu W."/>
            <person name="Liu Z."/>
            <person name="Liu J."/>
            <person name="Guo Q."/>
            <person name="Huang H."/>
            <person name="Sederoff R.R."/>
            <person name="Wang G."/>
            <person name="Qu G."/>
            <person name="Chen S."/>
        </authorList>
    </citation>
    <scope>NUCLEOTIDE SEQUENCE</scope>
    <source>
        <strain evidence="1">SC-2020</strain>
    </source>
</reference>
<accession>A0AAD6MAY7</accession>
<sequence length="70" mass="7977">MPPSYIKLHLAIALNQRSGVQLSTPSWPSTLNARGNRHMPIMHNIWHTSFLTDSLMEMASVEILQHLLNE</sequence>
<proteinExistence type="predicted"/>